<dbReference type="AlphaFoldDB" id="A0A1D1XLS1"/>
<dbReference type="EMBL" id="GDJX01024598">
    <property type="protein sequence ID" value="JAT43338.1"/>
    <property type="molecule type" value="Transcribed_RNA"/>
</dbReference>
<name>A0A1D1XLS1_9ARAE</name>
<feature type="non-terminal residue" evidence="1">
    <location>
        <position position="1"/>
    </location>
</feature>
<gene>
    <name evidence="1" type="primary">hypD</name>
    <name evidence="1" type="ORF">g.31717</name>
</gene>
<evidence type="ECO:0000313" key="1">
    <source>
        <dbReference type="EMBL" id="JAT43338.1"/>
    </source>
</evidence>
<protein>
    <submittedName>
        <fullName evidence="1">Hydrogenase expression/formation protein hypD</fullName>
    </submittedName>
</protein>
<sequence length="100" mass="10943">HYRRFCTLAGEALGGGEFSSREPPAPFCLLYPQRLGIPSFEVRTSHILNPFISLSVSTCLVLVSNLEIFLVSTLTTHGFTIKPSSSSNLPLYLPQSSQSI</sequence>
<accession>A0A1D1XLS1</accession>
<organism evidence="1">
    <name type="scientific">Anthurium amnicola</name>
    <dbReference type="NCBI Taxonomy" id="1678845"/>
    <lineage>
        <taxon>Eukaryota</taxon>
        <taxon>Viridiplantae</taxon>
        <taxon>Streptophyta</taxon>
        <taxon>Embryophyta</taxon>
        <taxon>Tracheophyta</taxon>
        <taxon>Spermatophyta</taxon>
        <taxon>Magnoliopsida</taxon>
        <taxon>Liliopsida</taxon>
        <taxon>Araceae</taxon>
        <taxon>Pothoideae</taxon>
        <taxon>Potheae</taxon>
        <taxon>Anthurium</taxon>
    </lineage>
</organism>
<proteinExistence type="predicted"/>
<reference evidence="1" key="1">
    <citation type="submission" date="2015-07" db="EMBL/GenBank/DDBJ databases">
        <title>Transcriptome Assembly of Anthurium amnicola.</title>
        <authorList>
            <person name="Suzuki J."/>
        </authorList>
    </citation>
    <scope>NUCLEOTIDE SEQUENCE</scope>
</reference>